<dbReference type="InterPro" id="IPR003373">
    <property type="entry name" value="Fe2_transport_prot-B"/>
</dbReference>
<dbReference type="InterPro" id="IPR027417">
    <property type="entry name" value="P-loop_NTPase"/>
</dbReference>
<evidence type="ECO:0000256" key="1">
    <source>
        <dbReference type="ARBA" id="ARBA00003926"/>
    </source>
</evidence>
<evidence type="ECO:0000256" key="4">
    <source>
        <dbReference type="ARBA" id="ARBA00022475"/>
    </source>
</evidence>
<dbReference type="PRINTS" id="PR00326">
    <property type="entry name" value="GTP1OBG"/>
</dbReference>
<dbReference type="GO" id="GO:0046872">
    <property type="term" value="F:metal ion binding"/>
    <property type="evidence" value="ECO:0007669"/>
    <property type="project" value="UniProtKB-KW"/>
</dbReference>
<accession>A0A348AQC8</accession>
<comment type="similarity">
    <text evidence="16">Belongs to the TRAFAC class TrmE-Era-EngA-EngB-Septin-like GTPase superfamily. FeoB GTPase (TC 9.A.8) family.</text>
</comment>
<feature type="transmembrane region" description="Helical" evidence="16">
    <location>
        <begin position="397"/>
        <end position="419"/>
    </location>
</feature>
<evidence type="ECO:0000256" key="11">
    <source>
        <dbReference type="ARBA" id="ARBA00023134"/>
    </source>
</evidence>
<dbReference type="PANTHER" id="PTHR43185">
    <property type="entry name" value="FERROUS IRON TRANSPORT PROTEIN B"/>
    <property type="match status" value="1"/>
</dbReference>
<evidence type="ECO:0000256" key="15">
    <source>
        <dbReference type="PIRSR" id="PIRSR603373-2"/>
    </source>
</evidence>
<keyword evidence="15" id="KW-0460">Magnesium</keyword>
<keyword evidence="19" id="KW-1185">Reference proteome</keyword>
<evidence type="ECO:0000256" key="8">
    <source>
        <dbReference type="ARBA" id="ARBA00022989"/>
    </source>
</evidence>
<name>A0A348AQC8_9FIRM</name>
<evidence type="ECO:0000256" key="7">
    <source>
        <dbReference type="ARBA" id="ARBA00022741"/>
    </source>
</evidence>
<evidence type="ECO:0000313" key="19">
    <source>
        <dbReference type="Proteomes" id="UP000276437"/>
    </source>
</evidence>
<evidence type="ECO:0000256" key="13">
    <source>
        <dbReference type="NCBIfam" id="TIGR00437"/>
    </source>
</evidence>
<keyword evidence="8 16" id="KW-1133">Transmembrane helix</keyword>
<feature type="binding site" evidence="14">
    <location>
        <begin position="111"/>
        <end position="114"/>
    </location>
    <ligand>
        <name>GTP</name>
        <dbReference type="ChEBI" id="CHEBI:37565"/>
        <label>1</label>
    </ligand>
</feature>
<dbReference type="InterPro" id="IPR011640">
    <property type="entry name" value="Fe2_transport_prot_B_C"/>
</dbReference>
<comment type="function">
    <text evidence="1 16">Probable transporter of a GTP-driven Fe(2+) uptake system.</text>
</comment>
<proteinExistence type="inferred from homology"/>
<dbReference type="InterPro" id="IPR006073">
    <property type="entry name" value="GTP-bd"/>
</dbReference>
<dbReference type="NCBIfam" id="TIGR00231">
    <property type="entry name" value="small_GTP"/>
    <property type="match status" value="1"/>
</dbReference>
<feature type="binding site" evidence="14">
    <location>
        <begin position="51"/>
        <end position="54"/>
    </location>
    <ligand>
        <name>GTP</name>
        <dbReference type="ChEBI" id="CHEBI:37565"/>
        <label>1</label>
    </ligand>
</feature>
<dbReference type="GO" id="GO:0015093">
    <property type="term" value="F:ferrous iron transmembrane transporter activity"/>
    <property type="evidence" value="ECO:0007669"/>
    <property type="project" value="UniProtKB-UniRule"/>
</dbReference>
<dbReference type="Proteomes" id="UP000276437">
    <property type="component" value="Chromosome"/>
</dbReference>
<feature type="binding site" evidence="15">
    <location>
        <position position="19"/>
    </location>
    <ligand>
        <name>Mg(2+)</name>
        <dbReference type="ChEBI" id="CHEBI:18420"/>
        <label>2</label>
    </ligand>
</feature>
<evidence type="ECO:0000256" key="3">
    <source>
        <dbReference type="ARBA" id="ARBA00022448"/>
    </source>
</evidence>
<feature type="binding site" evidence="14">
    <location>
        <begin position="30"/>
        <end position="34"/>
    </location>
    <ligand>
        <name>GTP</name>
        <dbReference type="ChEBI" id="CHEBI:37565"/>
        <label>1</label>
    </ligand>
</feature>
<feature type="binding site" evidence="15">
    <location>
        <position position="16"/>
    </location>
    <ligand>
        <name>Mg(2+)</name>
        <dbReference type="ChEBI" id="CHEBI:18420"/>
        <label>2</label>
    </ligand>
</feature>
<feature type="transmembrane region" description="Helical" evidence="16">
    <location>
        <begin position="431"/>
        <end position="452"/>
    </location>
</feature>
<dbReference type="InterPro" id="IPR030389">
    <property type="entry name" value="G_FEOB_dom"/>
</dbReference>
<dbReference type="EMBL" id="AP018449">
    <property type="protein sequence ID" value="BBB93276.1"/>
    <property type="molecule type" value="Genomic_DNA"/>
</dbReference>
<feature type="transmembrane region" description="Helical" evidence="16">
    <location>
        <begin position="546"/>
        <end position="569"/>
    </location>
</feature>
<dbReference type="KEGG" id="mana:MAMMFC1_03988"/>
<dbReference type="Pfam" id="PF07670">
    <property type="entry name" value="Gate"/>
    <property type="match status" value="2"/>
</dbReference>
<reference evidence="18 19" key="1">
    <citation type="journal article" date="2018" name="Int. J. Syst. Evol. Microbiol.">
        <title>Methylomusa anaerophila gen. nov., sp. nov., an anaerobic methanol-utilizing bacterium isolated from a microbial fuel cell.</title>
        <authorList>
            <person name="Amano N."/>
            <person name="Yamamuro A."/>
            <person name="Miyahara M."/>
            <person name="Kouzuma A."/>
            <person name="Abe T."/>
            <person name="Watanabe K."/>
        </authorList>
    </citation>
    <scope>NUCLEOTIDE SEQUENCE [LARGE SCALE GENOMIC DNA]</scope>
    <source>
        <strain evidence="18 19">MMFC1</strain>
    </source>
</reference>
<dbReference type="Pfam" id="PF02421">
    <property type="entry name" value="FeoB_N"/>
    <property type="match status" value="1"/>
</dbReference>
<dbReference type="GO" id="GO:0005886">
    <property type="term" value="C:plasma membrane"/>
    <property type="evidence" value="ECO:0007669"/>
    <property type="project" value="UniProtKB-SubCell"/>
</dbReference>
<dbReference type="GO" id="GO:0005525">
    <property type="term" value="F:GTP binding"/>
    <property type="evidence" value="ECO:0007669"/>
    <property type="project" value="UniProtKB-KW"/>
</dbReference>
<keyword evidence="7 14" id="KW-0547">Nucleotide-binding</keyword>
<feature type="domain" description="FeoB-type G" evidence="17">
    <location>
        <begin position="1"/>
        <end position="166"/>
    </location>
</feature>
<protein>
    <recommendedName>
        <fullName evidence="13 16">Ferrous iron transport protein B</fullName>
    </recommendedName>
</protein>
<feature type="transmembrane region" description="Helical" evidence="16">
    <location>
        <begin position="285"/>
        <end position="303"/>
    </location>
</feature>
<keyword evidence="3 16" id="KW-0813">Transport</keyword>
<dbReference type="Pfam" id="PF07664">
    <property type="entry name" value="FeoB_C"/>
    <property type="match status" value="1"/>
</dbReference>
<evidence type="ECO:0000256" key="6">
    <source>
        <dbReference type="ARBA" id="ARBA00022692"/>
    </source>
</evidence>
<feature type="transmembrane region" description="Helical" evidence="16">
    <location>
        <begin position="590"/>
        <end position="612"/>
    </location>
</feature>
<keyword evidence="5 16" id="KW-0410">Iron transport</keyword>
<organism evidence="18 19">
    <name type="scientific">Methylomusa anaerophila</name>
    <dbReference type="NCBI Taxonomy" id="1930071"/>
    <lineage>
        <taxon>Bacteria</taxon>
        <taxon>Bacillati</taxon>
        <taxon>Bacillota</taxon>
        <taxon>Negativicutes</taxon>
        <taxon>Selenomonadales</taxon>
        <taxon>Sporomusaceae</taxon>
        <taxon>Methylomusa</taxon>
    </lineage>
</organism>
<dbReference type="Gene3D" id="3.40.50.300">
    <property type="entry name" value="P-loop containing nucleotide triphosphate hydrolases"/>
    <property type="match status" value="1"/>
</dbReference>
<dbReference type="AlphaFoldDB" id="A0A348AQC8"/>
<sequence length="650" mass="72850">MALVGSPNVGKSVIFNYLTGSYVTVSNYPGTTVDIARGFFKYGNVKYEVMDTPGIYSLLPITDEERVTRLLLAEEKPDAVIHVVDAKNLRRMLNLTIQLLEAGLPVILNLNIMDEAENLGLIIDAEQLARRLNIPVIPTSATKKNGSGSGSGMDDLKKAIVTYAYQQYSKLKYPEYPVDIEMVIDKITMRLRAEYGFTYRAVSLLLLQGDVILTKLIQRDGYWHEVSKEIRIARQLQKRLDYSIILARQKIVDIILENIINKVSSDINAIRRLGYRLERLTREPLTGIPILMLVLYFGLYQFVGRFGAGFLVDYINNTIFSEIISPVAGTIVTQYIEWDWLRSLLMGEYGVITLGFRYAIAIILPIVGTFFLAFSLLEDSGYLPRLAMLVDLVFKHIGLNGRAVIPLTLGLGCGTMAVVVTRTLETKRERLLASFLLALTIPCSAQLGVVLALLSHNVWTLIIWTLYMTMVFSFFGWLTNKIIPGSRSPFYMELPPLRVPVLINVFKKAYTRMSWYFMEILPVFVVTSLLMWVGDQYGLLSYIIDFMTPVMFLLGLPAEGAQAFILGFFRRDYGAAGLYNLAMTGRLNDAQLLTAATALTLFVPCVAQFAVIVKERGIIAAAGMATVIVFIAFVAAFIMHNFLNTFSLFA</sequence>
<dbReference type="RefSeq" id="WP_232035566.1">
    <property type="nucleotide sequence ID" value="NZ_AP018449.1"/>
</dbReference>
<dbReference type="PROSITE" id="PS51711">
    <property type="entry name" value="G_FEOB"/>
    <property type="match status" value="1"/>
</dbReference>
<evidence type="ECO:0000256" key="12">
    <source>
        <dbReference type="ARBA" id="ARBA00023136"/>
    </source>
</evidence>
<evidence type="ECO:0000256" key="10">
    <source>
        <dbReference type="ARBA" id="ARBA00023065"/>
    </source>
</evidence>
<evidence type="ECO:0000256" key="9">
    <source>
        <dbReference type="ARBA" id="ARBA00023004"/>
    </source>
</evidence>
<feature type="binding site" evidence="15">
    <location>
        <position position="20"/>
    </location>
    <ligand>
        <name>Mg(2+)</name>
        <dbReference type="ChEBI" id="CHEBI:18420"/>
        <label>2</label>
    </ligand>
</feature>
<keyword evidence="10" id="KW-0406">Ion transport</keyword>
<keyword evidence="4" id="KW-1003">Cell membrane</keyword>
<feature type="transmembrane region" description="Helical" evidence="16">
    <location>
        <begin position="458"/>
        <end position="478"/>
    </location>
</feature>
<feature type="transmembrane region" description="Helical" evidence="16">
    <location>
        <begin position="356"/>
        <end position="377"/>
    </location>
</feature>
<feature type="transmembrane region" description="Helical" evidence="16">
    <location>
        <begin position="515"/>
        <end position="534"/>
    </location>
</feature>
<feature type="binding site" evidence="14">
    <location>
        <begin position="5"/>
        <end position="12"/>
    </location>
    <ligand>
        <name>GTP</name>
        <dbReference type="ChEBI" id="CHEBI:37565"/>
        <label>1</label>
    </ligand>
</feature>
<evidence type="ECO:0000259" key="17">
    <source>
        <dbReference type="PROSITE" id="PS51711"/>
    </source>
</evidence>
<comment type="subcellular location">
    <subcellularLocation>
        <location evidence="2 16">Cell membrane</location>
        <topology evidence="2 16">Multi-pass membrane protein</topology>
    </subcellularLocation>
</comment>
<dbReference type="InterPro" id="IPR005225">
    <property type="entry name" value="Small_GTP-bd"/>
</dbReference>
<keyword evidence="11 14" id="KW-0342">GTP-binding</keyword>
<evidence type="ECO:0000256" key="5">
    <source>
        <dbReference type="ARBA" id="ARBA00022496"/>
    </source>
</evidence>
<keyword evidence="9 16" id="KW-0408">Iron</keyword>
<dbReference type="NCBIfam" id="TIGR00437">
    <property type="entry name" value="feoB"/>
    <property type="match status" value="1"/>
</dbReference>
<evidence type="ECO:0000256" key="16">
    <source>
        <dbReference type="RuleBase" id="RU362098"/>
    </source>
</evidence>
<keyword evidence="6 16" id="KW-0812">Transmembrane</keyword>
<gene>
    <name evidence="18" type="primary">feoB_5</name>
    <name evidence="18" type="ORF">MAMMFC1_03988</name>
</gene>
<dbReference type="PANTHER" id="PTHR43185:SF1">
    <property type="entry name" value="FE(2+) TRANSPORTER FEOB"/>
    <property type="match status" value="1"/>
</dbReference>
<evidence type="ECO:0000256" key="14">
    <source>
        <dbReference type="PIRSR" id="PIRSR603373-1"/>
    </source>
</evidence>
<evidence type="ECO:0000313" key="18">
    <source>
        <dbReference type="EMBL" id="BBB93276.1"/>
    </source>
</evidence>
<dbReference type="InterPro" id="IPR050860">
    <property type="entry name" value="FeoB_GTPase"/>
</dbReference>
<keyword evidence="15" id="KW-0479">Metal-binding</keyword>
<keyword evidence="12 16" id="KW-0472">Membrane</keyword>
<dbReference type="CDD" id="cd01879">
    <property type="entry name" value="FeoB"/>
    <property type="match status" value="1"/>
</dbReference>
<evidence type="ECO:0000256" key="2">
    <source>
        <dbReference type="ARBA" id="ARBA00004651"/>
    </source>
</evidence>
<feature type="binding site" evidence="14">
    <location>
        <begin position="140"/>
        <end position="142"/>
    </location>
    <ligand>
        <name>GTP</name>
        <dbReference type="ChEBI" id="CHEBI:37565"/>
        <label>1</label>
    </ligand>
</feature>
<dbReference type="InterPro" id="IPR011642">
    <property type="entry name" value="Gate_dom"/>
</dbReference>
<dbReference type="SUPFAM" id="SSF52540">
    <property type="entry name" value="P-loop containing nucleoside triphosphate hydrolases"/>
    <property type="match status" value="1"/>
</dbReference>
<feature type="transmembrane region" description="Helical" evidence="16">
    <location>
        <begin position="618"/>
        <end position="639"/>
    </location>
</feature>